<feature type="region of interest" description="Disordered" evidence="1">
    <location>
        <begin position="1"/>
        <end position="20"/>
    </location>
</feature>
<evidence type="ECO:0000313" key="2">
    <source>
        <dbReference type="EMBL" id="EJT51457.1"/>
    </source>
</evidence>
<accession>J6F7Y6</accession>
<dbReference type="EMBL" id="ALBS01000057">
    <property type="protein sequence ID" value="EJT51457.1"/>
    <property type="molecule type" value="Genomic_DNA"/>
</dbReference>
<dbReference type="Proteomes" id="UP000002748">
    <property type="component" value="Unassembled WGS sequence"/>
</dbReference>
<dbReference type="VEuPathDB" id="FungiDB:A1Q1_07429"/>
<feature type="compositionally biased region" description="Low complexity" evidence="1">
    <location>
        <begin position="226"/>
        <end position="243"/>
    </location>
</feature>
<proteinExistence type="predicted"/>
<evidence type="ECO:0000256" key="1">
    <source>
        <dbReference type="SAM" id="MobiDB-lite"/>
    </source>
</evidence>
<dbReference type="RefSeq" id="XP_014183140.1">
    <property type="nucleotide sequence ID" value="XM_014327665.1"/>
</dbReference>
<reference evidence="2 3" key="1">
    <citation type="journal article" date="2012" name="Eukaryot. Cell">
        <title>Draft genome sequence of CBS 2479, the standard type strain of Trichosporon asahii.</title>
        <authorList>
            <person name="Yang R.Y."/>
            <person name="Li H.T."/>
            <person name="Zhu H."/>
            <person name="Zhou G.P."/>
            <person name="Wang M."/>
            <person name="Wang L."/>
        </authorList>
    </citation>
    <scope>NUCLEOTIDE SEQUENCE [LARGE SCALE GENOMIC DNA]</scope>
    <source>
        <strain evidence="3">ATCC 90039 / CBS 2479 / JCM 2466 / KCTC 7840 / NCYC 2677 / UAMH 7654</strain>
    </source>
</reference>
<sequence>MSIPVKVPGSPWTDPADNNTGLVVNTSVPVPSSDTPYGGSPESPVYFYNRSLSTNDIVCGTSNWTAGRSCCPSAIGIADTETWTTCRFQNTSENEDYWNECTSAVGGGAFPIESRCWPLKDFLAYMENHTAVELRQGSPIEPIACGSIGLSEKWNYTATCCEQVQGRSNQWRALRGTRDDWSAVNCLMTDNNQQSAFNACISQHTWAVCNNTENPDDEGGNGGISTGSSSVGGSAGASSRTSGPTPSNAPSEGWVTRPGLVLLLASAGLAAVL</sequence>
<evidence type="ECO:0000313" key="3">
    <source>
        <dbReference type="Proteomes" id="UP000002748"/>
    </source>
</evidence>
<dbReference type="KEGG" id="tasa:A1Q1_07429"/>
<dbReference type="GeneID" id="25990941"/>
<dbReference type="HOGENOM" id="CLU_1020102_0_0_1"/>
<gene>
    <name evidence="2" type="ORF">A1Q1_07429</name>
</gene>
<comment type="caution">
    <text evidence="2">The sequence shown here is derived from an EMBL/GenBank/DDBJ whole genome shotgun (WGS) entry which is preliminary data.</text>
</comment>
<dbReference type="AlphaFoldDB" id="J6F7Y6"/>
<protein>
    <submittedName>
        <fullName evidence="2">Uncharacterized protein</fullName>
    </submittedName>
</protein>
<organism evidence="2 3">
    <name type="scientific">Trichosporon asahii var. asahii (strain ATCC 90039 / CBS 2479 / JCM 2466 / KCTC 7840 / NBRC 103889/ NCYC 2677 / UAMH 7654)</name>
    <name type="common">Yeast</name>
    <dbReference type="NCBI Taxonomy" id="1186058"/>
    <lineage>
        <taxon>Eukaryota</taxon>
        <taxon>Fungi</taxon>
        <taxon>Dikarya</taxon>
        <taxon>Basidiomycota</taxon>
        <taxon>Agaricomycotina</taxon>
        <taxon>Tremellomycetes</taxon>
        <taxon>Trichosporonales</taxon>
        <taxon>Trichosporonaceae</taxon>
        <taxon>Trichosporon</taxon>
    </lineage>
</organism>
<name>J6F7Y6_TRIAS</name>
<feature type="region of interest" description="Disordered" evidence="1">
    <location>
        <begin position="212"/>
        <end position="254"/>
    </location>
</feature>